<organism evidence="3 4">
    <name type="scientific">Devosia lucknowensis</name>
    <dbReference type="NCBI Taxonomy" id="1096929"/>
    <lineage>
        <taxon>Bacteria</taxon>
        <taxon>Pseudomonadati</taxon>
        <taxon>Pseudomonadota</taxon>
        <taxon>Alphaproteobacteria</taxon>
        <taxon>Hyphomicrobiales</taxon>
        <taxon>Devosiaceae</taxon>
        <taxon>Devosia</taxon>
    </lineage>
</organism>
<reference evidence="4" key="1">
    <citation type="submission" date="2017-04" db="EMBL/GenBank/DDBJ databases">
        <authorList>
            <person name="Varghese N."/>
            <person name="Submissions S."/>
        </authorList>
    </citation>
    <scope>NUCLEOTIDE SEQUENCE [LARGE SCALE GENOMIC DNA]</scope>
</reference>
<evidence type="ECO:0000256" key="1">
    <source>
        <dbReference type="SAM" id="SignalP"/>
    </source>
</evidence>
<dbReference type="OrthoDB" id="7950928at2"/>
<feature type="chain" id="PRO_5013277861" description="CsgH-like domain-containing protein" evidence="1">
    <location>
        <begin position="26"/>
        <end position="127"/>
    </location>
</feature>
<evidence type="ECO:0000313" key="4">
    <source>
        <dbReference type="Proteomes" id="UP000194474"/>
    </source>
</evidence>
<dbReference type="InterPro" id="IPR047726">
    <property type="entry name" value="CsgH_dom"/>
</dbReference>
<dbReference type="AlphaFoldDB" id="A0A1Y6F215"/>
<dbReference type="InterPro" id="IPR053722">
    <property type="entry name" value="Curli_assembly_CsgC/AgfC"/>
</dbReference>
<gene>
    <name evidence="3" type="ORF">SAMN06295905_1502</name>
</gene>
<name>A0A1Y6F215_9HYPH</name>
<feature type="domain" description="CsgH-like" evidence="2">
    <location>
        <begin position="34"/>
        <end position="119"/>
    </location>
</feature>
<dbReference type="Proteomes" id="UP000194474">
    <property type="component" value="Unassembled WGS sequence"/>
</dbReference>
<evidence type="ECO:0000259" key="2">
    <source>
        <dbReference type="Pfam" id="PF21112"/>
    </source>
</evidence>
<evidence type="ECO:0000313" key="3">
    <source>
        <dbReference type="EMBL" id="SMQ66503.1"/>
    </source>
</evidence>
<accession>A0A1Y6F215</accession>
<dbReference type="Pfam" id="PF21112">
    <property type="entry name" value="CsgH"/>
    <property type="match status" value="1"/>
</dbReference>
<dbReference type="EMBL" id="FXWK01000001">
    <property type="protein sequence ID" value="SMQ66503.1"/>
    <property type="molecule type" value="Genomic_DNA"/>
</dbReference>
<dbReference type="InterPro" id="IPR048632">
    <property type="entry name" value="CsgH-like"/>
</dbReference>
<feature type="signal peptide" evidence="1">
    <location>
        <begin position="1"/>
        <end position="25"/>
    </location>
</feature>
<dbReference type="NCBIfam" id="NF041112">
    <property type="entry name" value="chap_CsgH_alph"/>
    <property type="match status" value="1"/>
</dbReference>
<keyword evidence="1" id="KW-0732">Signal</keyword>
<protein>
    <recommendedName>
        <fullName evidence="2">CsgH-like domain-containing protein</fullName>
    </recommendedName>
</protein>
<keyword evidence="4" id="KW-1185">Reference proteome</keyword>
<sequence length="127" mass="12417">MVPSSFRIAALALGAVAIGGIAAQANGGSSAGLDCGINSQTQGGMIAIEAVVNSPVALSGEYRLSLNSHGNGGSSNINQGGAFTAAAGTPLALGKVMVNAGSEIDIDFTITHGGKEFDCSAPLTTHT</sequence>
<dbReference type="Gene3D" id="2.60.40.2420">
    <property type="match status" value="1"/>
</dbReference>
<proteinExistence type="predicted"/>
<dbReference type="RefSeq" id="WP_086469816.1">
    <property type="nucleotide sequence ID" value="NZ_FXWK01000001.1"/>
</dbReference>